<accession>A0A1J1AEA0</accession>
<evidence type="ECO:0000313" key="1">
    <source>
        <dbReference type="EMBL" id="APE96468.1"/>
    </source>
</evidence>
<protein>
    <submittedName>
        <fullName evidence="1">Uncharacterized protein</fullName>
    </submittedName>
</protein>
<keyword evidence="2" id="KW-1185">Reference proteome</keyword>
<dbReference type="AlphaFoldDB" id="A0A1J1AEA0"/>
<dbReference type="Proteomes" id="UP000186165">
    <property type="component" value="Chromosome"/>
</dbReference>
<evidence type="ECO:0000313" key="2">
    <source>
        <dbReference type="Proteomes" id="UP000186165"/>
    </source>
</evidence>
<gene>
    <name evidence="1" type="ORF">HSR6_2039</name>
</gene>
<dbReference type="EMBL" id="CP016804">
    <property type="protein sequence ID" value="APE96468.1"/>
    <property type="molecule type" value="Genomic_DNA"/>
</dbReference>
<name>A0A1J1AEA0_9EURY</name>
<reference evidence="2" key="1">
    <citation type="submission" date="2016-08" db="EMBL/GenBank/DDBJ databases">
        <title>Discovery of first anaerobic lithoheterotrophic haloarchae widely represented in hypersaline habitats.</title>
        <authorList>
            <person name="Sorokin D.Y."/>
            <person name="Kublanov I.V."/>
            <person name="Roman P."/>
            <person name="Sinninghe Damste J.S."/>
            <person name="Golyshin P.N."/>
            <person name="Rojo D."/>
            <person name="Ciordia S."/>
            <person name="Mena Md.C."/>
            <person name="Ferrer M."/>
            <person name="Smedile F."/>
            <person name="Messina E."/>
            <person name="La Cono V."/>
            <person name="Yakimov M.M."/>
        </authorList>
    </citation>
    <scope>NUCLEOTIDE SEQUENCE [LARGE SCALE GENOMIC DNA]</scope>
    <source>
        <strain evidence="2">HSR6</strain>
    </source>
</reference>
<organism evidence="1 2">
    <name type="scientific">Halodesulfurarchaeum formicicum</name>
    <dbReference type="NCBI Taxonomy" id="1873524"/>
    <lineage>
        <taxon>Archaea</taxon>
        <taxon>Methanobacteriati</taxon>
        <taxon>Methanobacteriota</taxon>
        <taxon>Stenosarchaea group</taxon>
        <taxon>Halobacteria</taxon>
        <taxon>Halobacteriales</taxon>
        <taxon>Halobacteriaceae</taxon>
        <taxon>Halodesulfurarchaeum</taxon>
    </lineage>
</organism>
<dbReference type="KEGG" id="hhsr:HSR6_2039"/>
<proteinExistence type="predicted"/>
<sequence>MRSNSMAAAHTPQGRQVMTDVRREGYSCPDGWFEVRDDAGPHCWIACRNPVTVER</sequence>